<name>A0AAW0G9F1_9APHY</name>
<proteinExistence type="predicted"/>
<reference evidence="1 2" key="1">
    <citation type="submission" date="2022-09" db="EMBL/GenBank/DDBJ databases">
        <authorList>
            <person name="Palmer J.M."/>
        </authorList>
    </citation>
    <scope>NUCLEOTIDE SEQUENCE [LARGE SCALE GENOMIC DNA]</scope>
    <source>
        <strain evidence="1 2">DSM 7382</strain>
    </source>
</reference>
<dbReference type="AlphaFoldDB" id="A0AAW0G9F1"/>
<accession>A0AAW0G9F1</accession>
<protein>
    <submittedName>
        <fullName evidence="1">Uncharacterized protein</fullName>
    </submittedName>
</protein>
<keyword evidence="2" id="KW-1185">Reference proteome</keyword>
<dbReference type="Proteomes" id="UP001385951">
    <property type="component" value="Unassembled WGS sequence"/>
</dbReference>
<dbReference type="EMBL" id="JASBNA010000012">
    <property type="protein sequence ID" value="KAK7687979.1"/>
    <property type="molecule type" value="Genomic_DNA"/>
</dbReference>
<evidence type="ECO:0000313" key="1">
    <source>
        <dbReference type="EMBL" id="KAK7687979.1"/>
    </source>
</evidence>
<evidence type="ECO:0000313" key="2">
    <source>
        <dbReference type="Proteomes" id="UP001385951"/>
    </source>
</evidence>
<sequence>MCGAKSTTLKVGFIEDNPLPPSHSLDNPYHISQDQCWHVDLTSLLTLNHNDPTYKGFYHDLIGHILSQLTG</sequence>
<gene>
    <name evidence="1" type="ORF">QCA50_009198</name>
</gene>
<organism evidence="1 2">
    <name type="scientific">Cerrena zonata</name>
    <dbReference type="NCBI Taxonomy" id="2478898"/>
    <lineage>
        <taxon>Eukaryota</taxon>
        <taxon>Fungi</taxon>
        <taxon>Dikarya</taxon>
        <taxon>Basidiomycota</taxon>
        <taxon>Agaricomycotina</taxon>
        <taxon>Agaricomycetes</taxon>
        <taxon>Polyporales</taxon>
        <taxon>Cerrenaceae</taxon>
        <taxon>Cerrena</taxon>
    </lineage>
</organism>
<comment type="caution">
    <text evidence="1">The sequence shown here is derived from an EMBL/GenBank/DDBJ whole genome shotgun (WGS) entry which is preliminary data.</text>
</comment>